<dbReference type="InterPro" id="IPR014819">
    <property type="entry name" value="PriCT_2"/>
</dbReference>
<reference evidence="2 3" key="1">
    <citation type="journal article" date="2024" name="Nat. Commun.">
        <title>Phylogenomics reveals the evolutionary origins of lichenization in chlorophyte algae.</title>
        <authorList>
            <person name="Puginier C."/>
            <person name="Libourel C."/>
            <person name="Otte J."/>
            <person name="Skaloud P."/>
            <person name="Haon M."/>
            <person name="Grisel S."/>
            <person name="Petersen M."/>
            <person name="Berrin J.G."/>
            <person name="Delaux P.M."/>
            <person name="Dal Grande F."/>
            <person name="Keller J."/>
        </authorList>
    </citation>
    <scope>NUCLEOTIDE SEQUENCE [LARGE SCALE GENOMIC DNA]</scope>
    <source>
        <strain evidence="2 3">SAG 2043</strain>
    </source>
</reference>
<protein>
    <recommendedName>
        <fullName evidence="1">Primase C-terminal 2 domain-containing protein</fullName>
    </recommendedName>
</protein>
<dbReference type="GO" id="GO:0016817">
    <property type="term" value="F:hydrolase activity, acting on acid anhydrides"/>
    <property type="evidence" value="ECO:0007669"/>
    <property type="project" value="InterPro"/>
</dbReference>
<evidence type="ECO:0000313" key="3">
    <source>
        <dbReference type="Proteomes" id="UP001489004"/>
    </source>
</evidence>
<name>A0AAW1Q7Z0_9CHLO</name>
<dbReference type="Proteomes" id="UP001489004">
    <property type="component" value="Unassembled WGS sequence"/>
</dbReference>
<keyword evidence="3" id="KW-1185">Reference proteome</keyword>
<accession>A0AAW1Q7Z0</accession>
<dbReference type="AlphaFoldDB" id="A0AAW1Q7Z0"/>
<proteinExistence type="predicted"/>
<comment type="caution">
    <text evidence="2">The sequence shown here is derived from an EMBL/GenBank/DDBJ whole genome shotgun (WGS) entry which is preliminary data.</text>
</comment>
<feature type="domain" description="Primase C-terminal 2" evidence="1">
    <location>
        <begin position="98"/>
        <end position="154"/>
    </location>
</feature>
<gene>
    <name evidence="2" type="ORF">WJX72_008017</name>
</gene>
<dbReference type="EMBL" id="JALJOR010000005">
    <property type="protein sequence ID" value="KAK9816995.1"/>
    <property type="molecule type" value="Genomic_DNA"/>
</dbReference>
<dbReference type="Pfam" id="PF08707">
    <property type="entry name" value="PriCT_2"/>
    <property type="match status" value="1"/>
</dbReference>
<evidence type="ECO:0000259" key="1">
    <source>
        <dbReference type="Pfam" id="PF08707"/>
    </source>
</evidence>
<organism evidence="2 3">
    <name type="scientific">[Myrmecia] bisecta</name>
    <dbReference type="NCBI Taxonomy" id="41462"/>
    <lineage>
        <taxon>Eukaryota</taxon>
        <taxon>Viridiplantae</taxon>
        <taxon>Chlorophyta</taxon>
        <taxon>core chlorophytes</taxon>
        <taxon>Trebouxiophyceae</taxon>
        <taxon>Trebouxiales</taxon>
        <taxon>Trebouxiaceae</taxon>
        <taxon>Myrmecia</taxon>
    </lineage>
</organism>
<sequence>MPTPVRIGDSIMPEDGKLFEYWQASLITSVQGYQELTVPTEPVELQVASRSMAVAAVEGENDQQLAAREGDSPPVPPQAVAAVEGEFDQQVTNDYVKGIVRCLSADRADKYAVWANVVGPVLKDLGEQYKDLWMEFGAKSAKFTRCESEQKWAS</sequence>
<evidence type="ECO:0000313" key="2">
    <source>
        <dbReference type="EMBL" id="KAK9816995.1"/>
    </source>
</evidence>